<dbReference type="GO" id="GO:0043161">
    <property type="term" value="P:proteasome-mediated ubiquitin-dependent protein catabolic process"/>
    <property type="evidence" value="ECO:0007669"/>
    <property type="project" value="TreeGrafter"/>
</dbReference>
<evidence type="ECO:0000256" key="2">
    <source>
        <dbReference type="ARBA" id="ARBA00012483"/>
    </source>
</evidence>
<dbReference type="PANTHER" id="PTHR46803:SF2">
    <property type="entry name" value="E3 UBIQUITIN-PROTEIN LIGASE CHIP"/>
    <property type="match status" value="1"/>
</dbReference>
<dbReference type="GO" id="GO:0071218">
    <property type="term" value="P:cellular response to misfolded protein"/>
    <property type="evidence" value="ECO:0007669"/>
    <property type="project" value="TreeGrafter"/>
</dbReference>
<evidence type="ECO:0000259" key="6">
    <source>
        <dbReference type="PROSITE" id="PS51698"/>
    </source>
</evidence>
<evidence type="ECO:0000256" key="5">
    <source>
        <dbReference type="ARBA" id="ARBA00022786"/>
    </source>
</evidence>
<dbReference type="InterPro" id="IPR013083">
    <property type="entry name" value="Znf_RING/FYVE/PHD"/>
</dbReference>
<keyword evidence="8" id="KW-1185">Reference proteome</keyword>
<evidence type="ECO:0000256" key="3">
    <source>
        <dbReference type="ARBA" id="ARBA00022679"/>
    </source>
</evidence>
<protein>
    <recommendedName>
        <fullName evidence="2">RING-type E3 ubiquitin transferase</fullName>
        <ecNumber evidence="2">2.3.2.27</ecNumber>
    </recommendedName>
</protein>
<comment type="catalytic activity">
    <reaction evidence="1">
        <text>S-ubiquitinyl-[E2 ubiquitin-conjugating enzyme]-L-cysteine + [acceptor protein]-L-lysine = [E2 ubiquitin-conjugating enzyme]-L-cysteine + N(6)-ubiquitinyl-[acceptor protein]-L-lysine.</text>
        <dbReference type="EC" id="2.3.2.27"/>
    </reaction>
</comment>
<evidence type="ECO:0000256" key="4">
    <source>
        <dbReference type="ARBA" id="ARBA00022737"/>
    </source>
</evidence>
<dbReference type="GO" id="GO:0000209">
    <property type="term" value="P:protein polyubiquitination"/>
    <property type="evidence" value="ECO:0007669"/>
    <property type="project" value="TreeGrafter"/>
</dbReference>
<organism evidence="7 8">
    <name type="scientific">Candida verbasci</name>
    <dbReference type="NCBI Taxonomy" id="1227364"/>
    <lineage>
        <taxon>Eukaryota</taxon>
        <taxon>Fungi</taxon>
        <taxon>Dikarya</taxon>
        <taxon>Ascomycota</taxon>
        <taxon>Saccharomycotina</taxon>
        <taxon>Pichiomycetes</taxon>
        <taxon>Debaryomycetaceae</taxon>
        <taxon>Candida/Lodderomyces clade</taxon>
        <taxon>Candida</taxon>
    </lineage>
</organism>
<evidence type="ECO:0000313" key="7">
    <source>
        <dbReference type="EMBL" id="CAI5759256.1"/>
    </source>
</evidence>
<dbReference type="Gene3D" id="3.30.40.10">
    <property type="entry name" value="Zinc/RING finger domain, C3HC4 (zinc finger)"/>
    <property type="match status" value="1"/>
</dbReference>
<dbReference type="GO" id="GO:0051087">
    <property type="term" value="F:protein-folding chaperone binding"/>
    <property type="evidence" value="ECO:0007669"/>
    <property type="project" value="TreeGrafter"/>
</dbReference>
<keyword evidence="4" id="KW-0677">Repeat</keyword>
<dbReference type="GO" id="GO:0006515">
    <property type="term" value="P:protein quality control for misfolded or incompletely synthesized proteins"/>
    <property type="evidence" value="ECO:0007669"/>
    <property type="project" value="TreeGrafter"/>
</dbReference>
<comment type="caution">
    <text evidence="7">The sequence shown here is derived from an EMBL/GenBank/DDBJ whole genome shotgun (WGS) entry which is preliminary data.</text>
</comment>
<dbReference type="SMART" id="SM00504">
    <property type="entry name" value="Ubox"/>
    <property type="match status" value="1"/>
</dbReference>
<dbReference type="AlphaFoldDB" id="A0A9W4XEC9"/>
<dbReference type="InterPro" id="IPR003613">
    <property type="entry name" value="Ubox_domain"/>
</dbReference>
<gene>
    <name evidence="7" type="ORF">CANVERA_P3766</name>
</gene>
<dbReference type="PROSITE" id="PS51698">
    <property type="entry name" value="U_BOX"/>
    <property type="match status" value="1"/>
</dbReference>
<dbReference type="Pfam" id="PF04564">
    <property type="entry name" value="U-box"/>
    <property type="match status" value="1"/>
</dbReference>
<dbReference type="EC" id="2.3.2.27" evidence="2"/>
<name>A0A9W4XEC9_9ASCO</name>
<feature type="domain" description="U-box" evidence="6">
    <location>
        <begin position="170"/>
        <end position="244"/>
    </location>
</feature>
<dbReference type="GO" id="GO:0061630">
    <property type="term" value="F:ubiquitin protein ligase activity"/>
    <property type="evidence" value="ECO:0007669"/>
    <property type="project" value="UniProtKB-EC"/>
</dbReference>
<dbReference type="Proteomes" id="UP001152885">
    <property type="component" value="Unassembled WGS sequence"/>
</dbReference>
<dbReference type="GO" id="GO:0045862">
    <property type="term" value="P:positive regulation of proteolysis"/>
    <property type="evidence" value="ECO:0007669"/>
    <property type="project" value="TreeGrafter"/>
</dbReference>
<accession>A0A9W4XEC9</accession>
<dbReference type="PANTHER" id="PTHR46803">
    <property type="entry name" value="E3 UBIQUITIN-PROTEIN LIGASE CHIP"/>
    <property type="match status" value="1"/>
</dbReference>
<sequence>MNFLSNAKSRINSSSVPKLAPTGKIIQGDLKTVIPYVQNDISITKAQLKQYENNDMYSKLINLIQKNQKQNKQHLDDKYINQKDSPKYQWALFELYKSELDEYSDLLDMFKNNYTHLLCDNNLLNYKLSKSAKSTSITSSTSMLKSRDSSVFSRDSSTSLKSFNVDIDDDAPDHLLDPISFELFVEPVITPSGITYEKKHLVSHLRNKGQFDPISKQSLNQKQLYPNLTIKDSVEAYKDQKIKEINAENYIDIC</sequence>
<keyword evidence="5" id="KW-0833">Ubl conjugation pathway</keyword>
<proteinExistence type="predicted"/>
<dbReference type="EMBL" id="CANTUO010000004">
    <property type="protein sequence ID" value="CAI5759256.1"/>
    <property type="molecule type" value="Genomic_DNA"/>
</dbReference>
<dbReference type="SUPFAM" id="SSF57850">
    <property type="entry name" value="RING/U-box"/>
    <property type="match status" value="1"/>
</dbReference>
<keyword evidence="3" id="KW-0808">Transferase</keyword>
<reference evidence="7" key="1">
    <citation type="submission" date="2022-12" db="EMBL/GenBank/DDBJ databases">
        <authorList>
            <person name="Brejova B."/>
        </authorList>
    </citation>
    <scope>NUCLEOTIDE SEQUENCE</scope>
</reference>
<dbReference type="OrthoDB" id="629492at2759"/>
<evidence type="ECO:0000256" key="1">
    <source>
        <dbReference type="ARBA" id="ARBA00000900"/>
    </source>
</evidence>
<evidence type="ECO:0000313" key="8">
    <source>
        <dbReference type="Proteomes" id="UP001152885"/>
    </source>
</evidence>
<dbReference type="GO" id="GO:0005737">
    <property type="term" value="C:cytoplasm"/>
    <property type="evidence" value="ECO:0007669"/>
    <property type="project" value="TreeGrafter"/>
</dbReference>